<dbReference type="SUPFAM" id="SSF48452">
    <property type="entry name" value="TPR-like"/>
    <property type="match status" value="1"/>
</dbReference>
<evidence type="ECO:0000256" key="3">
    <source>
        <dbReference type="ARBA" id="ARBA00022552"/>
    </source>
</evidence>
<evidence type="ECO:0000259" key="6">
    <source>
        <dbReference type="Pfam" id="PF08640"/>
    </source>
</evidence>
<evidence type="ECO:0000313" key="7">
    <source>
        <dbReference type="EMBL" id="CAG8954976.1"/>
    </source>
</evidence>
<feature type="domain" description="U3 small nucleolar RNA-associated protein 6 N-terminal" evidence="6">
    <location>
        <begin position="12"/>
        <end position="87"/>
    </location>
</feature>
<sequence length="399" mass="45256">MSGPSDKARFYLEQAVPQLQEFKEKKIFSEEEIRTLVKKRSDFEHRVLGRGSQPLDFARYAAWEISLEHLRQKRCKRLRIKGSASHSGQARIFQIFDRATKKHPGDVALWMSYLECAREAKATKKFKMILTAAIRLHPTKSELWLYAARWSLQSDADINGARSYMQRGTRFCTRSKDLWIEYAKLEMIFLAKIAMRRKILGLDAPDAMDTDDQETEETPGFDISADVIAIPEFKTNAIRPSMIEGIKVDTEAAKDPMTTPALNGAIPMAIFDAARKQPFFCSSAAEDFFDMFATFTQVKCLPTILQHVLDAMVESYPADPFTCNCYVRQAFVGLGHTSPEFPAALGVALERLKESANTVKDKNEFAKKSRVWIQSILEVEDLDPGIQAVLKHTLRKLDG</sequence>
<dbReference type="InterPro" id="IPR003107">
    <property type="entry name" value="HAT"/>
</dbReference>
<evidence type="ECO:0000256" key="1">
    <source>
        <dbReference type="ARBA" id="ARBA00004604"/>
    </source>
</evidence>
<evidence type="ECO:0000256" key="4">
    <source>
        <dbReference type="ARBA" id="ARBA00022737"/>
    </source>
</evidence>
<protein>
    <recommendedName>
        <fullName evidence="6">U3 small nucleolar RNA-associated protein 6 N-terminal domain-containing protein</fullName>
    </recommendedName>
</protein>
<keyword evidence="3" id="KW-0698">rRNA processing</keyword>
<dbReference type="InterPro" id="IPR055347">
    <property type="entry name" value="UTP6_N"/>
</dbReference>
<organism evidence="7 8">
    <name type="scientific">Hymenoscyphus fraxineus</name>
    <dbReference type="NCBI Taxonomy" id="746836"/>
    <lineage>
        <taxon>Eukaryota</taxon>
        <taxon>Fungi</taxon>
        <taxon>Dikarya</taxon>
        <taxon>Ascomycota</taxon>
        <taxon>Pezizomycotina</taxon>
        <taxon>Leotiomycetes</taxon>
        <taxon>Helotiales</taxon>
        <taxon>Helotiaceae</taxon>
        <taxon>Hymenoscyphus</taxon>
    </lineage>
</organism>
<dbReference type="Proteomes" id="UP000696280">
    <property type="component" value="Unassembled WGS sequence"/>
</dbReference>
<dbReference type="Gene3D" id="1.25.40.10">
    <property type="entry name" value="Tetratricopeptide repeat domain"/>
    <property type="match status" value="1"/>
</dbReference>
<comment type="similarity">
    <text evidence="2">Belongs to the UTP6 family.</text>
</comment>
<dbReference type="OrthoDB" id="28112at2759"/>
<proteinExistence type="inferred from homology"/>
<dbReference type="PANTHER" id="PTHR23271:SF1">
    <property type="entry name" value="U3 SMALL NUCLEOLAR RNA-ASSOCIATED PROTEIN 6 HOMOLOG"/>
    <property type="match status" value="1"/>
</dbReference>
<dbReference type="PANTHER" id="PTHR23271">
    <property type="entry name" value="HEPATOCELLULAR CARCINOMA-ASSOCIATED ANTIGEN 66"/>
    <property type="match status" value="1"/>
</dbReference>
<comment type="caution">
    <text evidence="7">The sequence shown here is derived from an EMBL/GenBank/DDBJ whole genome shotgun (WGS) entry which is preliminary data.</text>
</comment>
<dbReference type="InterPro" id="IPR011990">
    <property type="entry name" value="TPR-like_helical_dom_sf"/>
</dbReference>
<comment type="subcellular location">
    <subcellularLocation>
        <location evidence="1">Nucleus</location>
        <location evidence="1">Nucleolus</location>
    </subcellularLocation>
</comment>
<dbReference type="InterPro" id="IPR013949">
    <property type="entry name" value="Utp6"/>
</dbReference>
<name>A0A9N9KXP5_9HELO</name>
<dbReference type="GO" id="GO:0030515">
    <property type="term" value="F:snoRNA binding"/>
    <property type="evidence" value="ECO:0007669"/>
    <property type="project" value="InterPro"/>
</dbReference>
<dbReference type="Pfam" id="PF08640">
    <property type="entry name" value="U3_assoc_6"/>
    <property type="match status" value="1"/>
</dbReference>
<accession>A0A9N9KXP5</accession>
<evidence type="ECO:0000313" key="8">
    <source>
        <dbReference type="Proteomes" id="UP000696280"/>
    </source>
</evidence>
<dbReference type="AlphaFoldDB" id="A0A9N9KXP5"/>
<gene>
    <name evidence="7" type="ORF">HYFRA_00008665</name>
</gene>
<keyword evidence="4" id="KW-0677">Repeat</keyword>
<dbReference type="GO" id="GO:0000462">
    <property type="term" value="P:maturation of SSU-rRNA from tricistronic rRNA transcript (SSU-rRNA, 5.8S rRNA, LSU-rRNA)"/>
    <property type="evidence" value="ECO:0007669"/>
    <property type="project" value="InterPro"/>
</dbReference>
<dbReference type="SMART" id="SM00386">
    <property type="entry name" value="HAT"/>
    <property type="match status" value="3"/>
</dbReference>
<reference evidence="7" key="1">
    <citation type="submission" date="2021-07" db="EMBL/GenBank/DDBJ databases">
        <authorList>
            <person name="Durling M."/>
        </authorList>
    </citation>
    <scope>NUCLEOTIDE SEQUENCE</scope>
</reference>
<dbReference type="GO" id="GO:0032040">
    <property type="term" value="C:small-subunit processome"/>
    <property type="evidence" value="ECO:0007669"/>
    <property type="project" value="TreeGrafter"/>
</dbReference>
<dbReference type="EMBL" id="CAJVRL010000058">
    <property type="protein sequence ID" value="CAG8954976.1"/>
    <property type="molecule type" value="Genomic_DNA"/>
</dbReference>
<keyword evidence="8" id="KW-1185">Reference proteome</keyword>
<dbReference type="GO" id="GO:0034388">
    <property type="term" value="C:Pwp2p-containing subcomplex of 90S preribosome"/>
    <property type="evidence" value="ECO:0007669"/>
    <property type="project" value="TreeGrafter"/>
</dbReference>
<evidence type="ECO:0000256" key="2">
    <source>
        <dbReference type="ARBA" id="ARBA00010734"/>
    </source>
</evidence>
<evidence type="ECO:0000256" key="5">
    <source>
        <dbReference type="ARBA" id="ARBA00023242"/>
    </source>
</evidence>
<keyword evidence="5" id="KW-0539">Nucleus</keyword>